<evidence type="ECO:0000259" key="1">
    <source>
        <dbReference type="Pfam" id="PF06259"/>
    </source>
</evidence>
<evidence type="ECO:0000313" key="3">
    <source>
        <dbReference type="Proteomes" id="UP000598146"/>
    </source>
</evidence>
<dbReference type="RefSeq" id="WP_196416421.1">
    <property type="nucleotide sequence ID" value="NZ_JADQTO010000012.1"/>
</dbReference>
<proteinExistence type="predicted"/>
<name>A0A931G3V4_9ACTN</name>
<accession>A0A931G3V4</accession>
<comment type="caution">
    <text evidence="2">The sequence shown here is derived from an EMBL/GenBank/DDBJ whole genome shotgun (WGS) entry which is preliminary data.</text>
</comment>
<dbReference type="InterPro" id="IPR010427">
    <property type="entry name" value="DUF1023"/>
</dbReference>
<dbReference type="InterPro" id="IPR038332">
    <property type="entry name" value="PPE_sf"/>
</dbReference>
<dbReference type="Proteomes" id="UP000598146">
    <property type="component" value="Unassembled WGS sequence"/>
</dbReference>
<dbReference type="Gene3D" id="3.40.50.1820">
    <property type="entry name" value="alpha/beta hydrolase"/>
    <property type="match status" value="1"/>
</dbReference>
<keyword evidence="3" id="KW-1185">Reference proteome</keyword>
<evidence type="ECO:0000313" key="2">
    <source>
        <dbReference type="EMBL" id="MBG0564629.1"/>
    </source>
</evidence>
<dbReference type="AlphaFoldDB" id="A0A931G3V4"/>
<dbReference type="InterPro" id="IPR029058">
    <property type="entry name" value="AB_hydrolase_fold"/>
</dbReference>
<feature type="domain" description="DUF1023" evidence="1">
    <location>
        <begin position="315"/>
        <end position="482"/>
    </location>
</feature>
<dbReference type="SUPFAM" id="SSF53474">
    <property type="entry name" value="alpha/beta-Hydrolases"/>
    <property type="match status" value="1"/>
</dbReference>
<reference evidence="2" key="1">
    <citation type="submission" date="2020-11" db="EMBL/GenBank/DDBJ databases">
        <title>Isolation and identification of active actinomycetes.</title>
        <authorList>
            <person name="Sun X."/>
        </authorList>
    </citation>
    <scope>NUCLEOTIDE SEQUENCE</scope>
    <source>
        <strain evidence="2">NEAU-A11</strain>
    </source>
</reference>
<dbReference type="Gene3D" id="1.20.1260.20">
    <property type="entry name" value="PPE superfamily"/>
    <property type="match status" value="1"/>
</dbReference>
<dbReference type="EMBL" id="JADQTO010000012">
    <property type="protein sequence ID" value="MBG0564629.1"/>
    <property type="molecule type" value="Genomic_DNA"/>
</dbReference>
<gene>
    <name evidence="2" type="ORF">I4J89_24580</name>
</gene>
<organism evidence="2 3">
    <name type="scientific">Actinoplanes aureus</name>
    <dbReference type="NCBI Taxonomy" id="2792083"/>
    <lineage>
        <taxon>Bacteria</taxon>
        <taxon>Bacillati</taxon>
        <taxon>Actinomycetota</taxon>
        <taxon>Actinomycetes</taxon>
        <taxon>Micromonosporales</taxon>
        <taxon>Micromonosporaceae</taxon>
        <taxon>Actinoplanes</taxon>
    </lineage>
</organism>
<dbReference type="Pfam" id="PF06259">
    <property type="entry name" value="Abhydrolase_8"/>
    <property type="match status" value="1"/>
</dbReference>
<sequence length="548" mass="58961">MSALTLHQLLNADPGPWHAAASAWQRLADRIDDAAEQFIGSTRDLAYAWPSGAGARAADEKATRMRAEVSNTYNPARRIYDALDRHAYGVGELRQTAEQMVTSARQAGFTVDTANGRVSAPASAYLGGNLDRTARELNVILADLEAVVERARGLDDSTANAIRVNLPDPRTRFGQTTLPPVTRATAEAQRGRPPADVRRWWETLTPQQQEQAIQDMPDLIGWLDGVPASDRDTANRLRLERDQSELAARDAAIEARMDQLRENMERHANTRGGYSPELNGLFREQEVIRAQLADLGRVETKLADLGASGMLLGVDPAGDGKVIVSVGDPDTARHTAVWVPGVGTMMGDVSGNVDRVVNLKDTADGLTSATNDVAAIMWLGYDAPELNATAVGHERSEQGGAFLDRFVDGLRATNSEQIRQLTVVGHSYGSTVVAEAALDANGLAVDDIITAGSPGMHTDRAEDLGIDPRHVWAGRAEGDGIAGAAGSFPFVHDNEPSDGDFGANRFTVDTHGHSAYWDRDTESLRNQAHIMVGKYDKVGLDHGEAPAS</sequence>
<protein>
    <recommendedName>
        <fullName evidence="1">DUF1023 domain-containing protein</fullName>
    </recommendedName>
</protein>